<proteinExistence type="inferred from homology"/>
<dbReference type="Pfam" id="PF03575">
    <property type="entry name" value="Peptidase_S51"/>
    <property type="match status" value="1"/>
</dbReference>
<dbReference type="CDD" id="cd03145">
    <property type="entry name" value="GAT1_cyanophycinase"/>
    <property type="match status" value="1"/>
</dbReference>
<evidence type="ECO:0000313" key="9">
    <source>
        <dbReference type="EMBL" id="ELR68775.1"/>
    </source>
</evidence>
<dbReference type="EMBL" id="AMZN01000093">
    <property type="protein sequence ID" value="ELR68775.1"/>
    <property type="molecule type" value="Genomic_DNA"/>
</dbReference>
<evidence type="ECO:0000256" key="4">
    <source>
        <dbReference type="ARBA" id="ARBA00013115"/>
    </source>
</evidence>
<dbReference type="STRING" id="1237149.C900_05871"/>
<keyword evidence="8" id="KW-0720">Serine protease</keyword>
<evidence type="ECO:0000256" key="5">
    <source>
        <dbReference type="ARBA" id="ARBA00015719"/>
    </source>
</evidence>
<sequence length="261" mass="28422">MERPAGKLFIIGGGKRPAAMVKELVELSKIDKEGYGIILPMSSEEPDSSVYYAKIQFADLGITNVTGMNFTKDQPATPQQLDSIKGAHLIYISGGDQNKFMQVVYQTPIEVAIKEAFKNGSVVAGTSAGAAVMSKKMITGNELKYPLYEETFRNIESNNIEIKPGLGLIETAIIDQHFIKRSRYNRLICAVIEYPGMLGIGIDESTAIIVEGDSARVTGESQVILFRNPDHSQADHNGLLGANDLRLDVLLPGAKFSLSNK</sequence>
<evidence type="ECO:0000256" key="3">
    <source>
        <dbReference type="ARBA" id="ARBA00006534"/>
    </source>
</evidence>
<dbReference type="eggNOG" id="COG4242">
    <property type="taxonomic scope" value="Bacteria"/>
</dbReference>
<name>L8JJ08_9BACT</name>
<dbReference type="PANTHER" id="PTHR36175">
    <property type="entry name" value="CYANOPHYCINASE"/>
    <property type="match status" value="1"/>
</dbReference>
<evidence type="ECO:0000256" key="1">
    <source>
        <dbReference type="ARBA" id="ARBA00001092"/>
    </source>
</evidence>
<dbReference type="GO" id="GO:0008241">
    <property type="term" value="F:peptidyl-dipeptidase activity"/>
    <property type="evidence" value="ECO:0007669"/>
    <property type="project" value="UniProtKB-EC"/>
</dbReference>
<keyword evidence="7" id="KW-0378">Hydrolase</keyword>
<evidence type="ECO:0000256" key="6">
    <source>
        <dbReference type="ARBA" id="ARBA00022670"/>
    </source>
</evidence>
<evidence type="ECO:0000313" key="10">
    <source>
        <dbReference type="Proteomes" id="UP000011135"/>
    </source>
</evidence>
<evidence type="ECO:0000256" key="8">
    <source>
        <dbReference type="ARBA" id="ARBA00022825"/>
    </source>
</evidence>
<keyword evidence="6" id="KW-0645">Protease</keyword>
<protein>
    <recommendedName>
        <fullName evidence="5">Cyanophycinase</fullName>
        <ecNumber evidence="4">3.4.15.6</ecNumber>
    </recommendedName>
</protein>
<comment type="caution">
    <text evidence="9">The sequence shown here is derived from an EMBL/GenBank/DDBJ whole genome shotgun (WGS) entry which is preliminary data.</text>
</comment>
<dbReference type="Proteomes" id="UP000011135">
    <property type="component" value="Unassembled WGS sequence"/>
</dbReference>
<evidence type="ECO:0000256" key="2">
    <source>
        <dbReference type="ARBA" id="ARBA00002039"/>
    </source>
</evidence>
<dbReference type="PATRIC" id="fig|1237149.3.peg.5189"/>
<comment type="catalytic activity">
    <reaction evidence="1">
        <text>[L-4-(L-arginin-2-N-yl)aspartate](n) + H2O = [L-4-(L-arginin-2-N-yl)aspartate](n-1) + L-4-(L-arginin-2-N-yl)aspartate</text>
        <dbReference type="Rhea" id="RHEA:12845"/>
        <dbReference type="Rhea" id="RHEA-COMP:13728"/>
        <dbReference type="Rhea" id="RHEA-COMP:13734"/>
        <dbReference type="ChEBI" id="CHEBI:15377"/>
        <dbReference type="ChEBI" id="CHEBI:137986"/>
        <dbReference type="ChEBI" id="CHEBI:137991"/>
        <dbReference type="EC" id="3.4.15.6"/>
    </reaction>
</comment>
<dbReference type="InterPro" id="IPR011811">
    <property type="entry name" value="Peptidase_S51_cyanophycinase"/>
</dbReference>
<dbReference type="InterPro" id="IPR029062">
    <property type="entry name" value="Class_I_gatase-like"/>
</dbReference>
<comment type="function">
    <text evidence="2">Exopeptidase that catalyzes the hydrolytic cleavage of multi-L-arginyl-poly-L-aspartic acid (cyanophycin; a water-insoluble reserve polymer) into aspartate-arginine dipeptides.</text>
</comment>
<accession>L8JJ08</accession>
<dbReference type="Gene3D" id="3.40.50.880">
    <property type="match status" value="1"/>
</dbReference>
<dbReference type="EC" id="3.4.15.6" evidence="4"/>
<dbReference type="GO" id="GO:0008236">
    <property type="term" value="F:serine-type peptidase activity"/>
    <property type="evidence" value="ECO:0007669"/>
    <property type="project" value="UniProtKB-KW"/>
</dbReference>
<keyword evidence="10" id="KW-1185">Reference proteome</keyword>
<organism evidence="9 10">
    <name type="scientific">Fulvivirga imtechensis AK7</name>
    <dbReference type="NCBI Taxonomy" id="1237149"/>
    <lineage>
        <taxon>Bacteria</taxon>
        <taxon>Pseudomonadati</taxon>
        <taxon>Bacteroidota</taxon>
        <taxon>Cytophagia</taxon>
        <taxon>Cytophagales</taxon>
        <taxon>Fulvivirgaceae</taxon>
        <taxon>Fulvivirga</taxon>
    </lineage>
</organism>
<gene>
    <name evidence="9" type="ORF">C900_05871</name>
</gene>
<dbReference type="InterPro" id="IPR005320">
    <property type="entry name" value="Peptidase_S51"/>
</dbReference>
<dbReference type="PANTHER" id="PTHR36175:SF1">
    <property type="entry name" value="CYANOPHYCINASE"/>
    <property type="match status" value="1"/>
</dbReference>
<dbReference type="AlphaFoldDB" id="L8JJ08"/>
<reference evidence="9 10" key="1">
    <citation type="submission" date="2012-12" db="EMBL/GenBank/DDBJ databases">
        <title>Genome assembly of Fulvivirga imtechensis AK7.</title>
        <authorList>
            <person name="Nupur N."/>
            <person name="Khatri I."/>
            <person name="Kumar R."/>
            <person name="Subramanian S."/>
            <person name="Pinnaka A."/>
        </authorList>
    </citation>
    <scope>NUCLEOTIDE SEQUENCE [LARGE SCALE GENOMIC DNA]</scope>
    <source>
        <strain evidence="9 10">AK7</strain>
    </source>
</reference>
<evidence type="ECO:0000256" key="7">
    <source>
        <dbReference type="ARBA" id="ARBA00022801"/>
    </source>
</evidence>
<dbReference type="GO" id="GO:0006508">
    <property type="term" value="P:proteolysis"/>
    <property type="evidence" value="ECO:0007669"/>
    <property type="project" value="UniProtKB-KW"/>
</dbReference>
<dbReference type="NCBIfam" id="TIGR02069">
    <property type="entry name" value="cyanophycinase"/>
    <property type="match status" value="1"/>
</dbReference>
<dbReference type="SUPFAM" id="SSF52317">
    <property type="entry name" value="Class I glutamine amidotransferase-like"/>
    <property type="match status" value="1"/>
</dbReference>
<comment type="similarity">
    <text evidence="3">Belongs to the peptidase S51 family.</text>
</comment>